<proteinExistence type="predicted"/>
<accession>A0ACC1YH72</accession>
<evidence type="ECO:0000313" key="2">
    <source>
        <dbReference type="Proteomes" id="UP001164539"/>
    </source>
</evidence>
<organism evidence="1 2">
    <name type="scientific">Melia azedarach</name>
    <name type="common">Chinaberry tree</name>
    <dbReference type="NCBI Taxonomy" id="155640"/>
    <lineage>
        <taxon>Eukaryota</taxon>
        <taxon>Viridiplantae</taxon>
        <taxon>Streptophyta</taxon>
        <taxon>Embryophyta</taxon>
        <taxon>Tracheophyta</taxon>
        <taxon>Spermatophyta</taxon>
        <taxon>Magnoliopsida</taxon>
        <taxon>eudicotyledons</taxon>
        <taxon>Gunneridae</taxon>
        <taxon>Pentapetalae</taxon>
        <taxon>rosids</taxon>
        <taxon>malvids</taxon>
        <taxon>Sapindales</taxon>
        <taxon>Meliaceae</taxon>
        <taxon>Melia</taxon>
    </lineage>
</organism>
<evidence type="ECO:0000313" key="1">
    <source>
        <dbReference type="EMBL" id="KAJ4723160.1"/>
    </source>
</evidence>
<sequence>MADVFHWAWKASLLMTSREVITDKRELCSGGNSIVLTTGPRYILAKGTISCSNTASKALEAKHAKVVGQALAGVPLWEPALESRHPGVPYIVFPGKFEFLFQLFCTVSHSYEFESSTSKFSLGIVGDNNPPTQADILPSRRNLLLVGIVSKILPLVSFSDTDNMIRIKHVEKGEYAVGAFNVYNMEGVEAIVADEEEYSPVILQDEELLTRLA</sequence>
<protein>
    <submittedName>
        <fullName evidence="1">Ketose-bisphosphate aldolase, class-II</fullName>
    </submittedName>
</protein>
<dbReference type="EMBL" id="CM051396">
    <property type="protein sequence ID" value="KAJ4723160.1"/>
    <property type="molecule type" value="Genomic_DNA"/>
</dbReference>
<comment type="caution">
    <text evidence="1">The sequence shown here is derived from an EMBL/GenBank/DDBJ whole genome shotgun (WGS) entry which is preliminary data.</text>
</comment>
<keyword evidence="2" id="KW-1185">Reference proteome</keyword>
<gene>
    <name evidence="1" type="ORF">OWV82_006566</name>
</gene>
<reference evidence="1 2" key="1">
    <citation type="journal article" date="2023" name="Science">
        <title>Complex scaffold remodeling in plant triterpene biosynthesis.</title>
        <authorList>
            <person name="De La Pena R."/>
            <person name="Hodgson H."/>
            <person name="Liu J.C."/>
            <person name="Stephenson M.J."/>
            <person name="Martin A.C."/>
            <person name="Owen C."/>
            <person name="Harkess A."/>
            <person name="Leebens-Mack J."/>
            <person name="Jimenez L.E."/>
            <person name="Osbourn A."/>
            <person name="Sattely E.S."/>
        </authorList>
    </citation>
    <scope>NUCLEOTIDE SEQUENCE [LARGE SCALE GENOMIC DNA]</scope>
    <source>
        <strain evidence="2">cv. JPN11</strain>
        <tissue evidence="1">Leaf</tissue>
    </source>
</reference>
<name>A0ACC1YH72_MELAZ</name>
<dbReference type="Proteomes" id="UP001164539">
    <property type="component" value="Chromosome 3"/>
</dbReference>